<proteinExistence type="inferred from homology"/>
<dbReference type="Pfam" id="PF00078">
    <property type="entry name" value="RVT_1"/>
    <property type="match status" value="1"/>
</dbReference>
<dbReference type="Gene3D" id="3.30.70.270">
    <property type="match status" value="2"/>
</dbReference>
<keyword evidence="3" id="KW-0808">Transferase</keyword>
<feature type="domain" description="CCHC-type" evidence="12">
    <location>
        <begin position="271"/>
        <end position="285"/>
    </location>
</feature>
<dbReference type="InterPro" id="IPR000477">
    <property type="entry name" value="RT_dom"/>
</dbReference>
<evidence type="ECO:0000256" key="6">
    <source>
        <dbReference type="ARBA" id="ARBA00022759"/>
    </source>
</evidence>
<keyword evidence="16" id="KW-1185">Reference proteome</keyword>
<dbReference type="PROSITE" id="PS50158">
    <property type="entry name" value="ZF_CCHC"/>
    <property type="match status" value="1"/>
</dbReference>
<dbReference type="Gene3D" id="3.10.10.10">
    <property type="entry name" value="HIV Type 1 Reverse Transcriptase, subunit A, domain 1"/>
    <property type="match status" value="1"/>
</dbReference>
<keyword evidence="5" id="KW-0540">Nuclease</keyword>
<evidence type="ECO:0000256" key="9">
    <source>
        <dbReference type="ARBA" id="ARBA00039658"/>
    </source>
</evidence>
<dbReference type="Gene3D" id="3.30.420.10">
    <property type="entry name" value="Ribonuclease H-like superfamily/Ribonuclease H"/>
    <property type="match status" value="1"/>
</dbReference>
<keyword evidence="10" id="KW-0479">Metal-binding</keyword>
<feature type="domain" description="Integrase catalytic" evidence="14">
    <location>
        <begin position="876"/>
        <end position="1035"/>
    </location>
</feature>
<evidence type="ECO:0000259" key="12">
    <source>
        <dbReference type="PROSITE" id="PS50158"/>
    </source>
</evidence>
<dbReference type="SUPFAM" id="SSF53098">
    <property type="entry name" value="Ribonuclease H-like"/>
    <property type="match status" value="1"/>
</dbReference>
<keyword evidence="10" id="KW-0863">Zinc-finger</keyword>
<gene>
    <name evidence="15" type="ORF">M9458_053929</name>
</gene>
<evidence type="ECO:0000256" key="10">
    <source>
        <dbReference type="PROSITE-ProRule" id="PRU00047"/>
    </source>
</evidence>
<dbReference type="GO" id="GO:0004523">
    <property type="term" value="F:RNA-DNA hybrid ribonuclease activity"/>
    <property type="evidence" value="ECO:0007669"/>
    <property type="project" value="UniProtKB-EC"/>
</dbReference>
<keyword evidence="6" id="KW-0255">Endonuclease</keyword>
<dbReference type="CDD" id="cd09274">
    <property type="entry name" value="RNase_HI_RT_Ty3"/>
    <property type="match status" value="1"/>
</dbReference>
<dbReference type="Pfam" id="PF17921">
    <property type="entry name" value="Integrase_H2C2"/>
    <property type="match status" value="1"/>
</dbReference>
<dbReference type="Pfam" id="PF17917">
    <property type="entry name" value="RT_RNaseH"/>
    <property type="match status" value="1"/>
</dbReference>
<name>A0ABD0MQ90_CIRMR</name>
<dbReference type="AlphaFoldDB" id="A0ABD0MQ90"/>
<keyword evidence="10" id="KW-0862">Zinc</keyword>
<dbReference type="SUPFAM" id="SSF56672">
    <property type="entry name" value="DNA/RNA polymerases"/>
    <property type="match status" value="1"/>
</dbReference>
<dbReference type="PROSITE" id="PS50994">
    <property type="entry name" value="INTEGRASE"/>
    <property type="match status" value="1"/>
</dbReference>
<dbReference type="InterPro" id="IPR043128">
    <property type="entry name" value="Rev_trsase/Diguanyl_cyclase"/>
</dbReference>
<keyword evidence="7" id="KW-0378">Hydrolase</keyword>
<dbReference type="PANTHER" id="PTHR37984">
    <property type="entry name" value="PROTEIN CBG26694"/>
    <property type="match status" value="1"/>
</dbReference>
<comment type="similarity">
    <text evidence="1">Belongs to the beta type-B retroviral polymerase family. HERV class-II K(HML-2) pol subfamily.</text>
</comment>
<dbReference type="CDD" id="cd00303">
    <property type="entry name" value="retropepsin_like"/>
    <property type="match status" value="1"/>
</dbReference>
<evidence type="ECO:0000259" key="14">
    <source>
        <dbReference type="PROSITE" id="PS50994"/>
    </source>
</evidence>
<evidence type="ECO:0000256" key="1">
    <source>
        <dbReference type="ARBA" id="ARBA00010879"/>
    </source>
</evidence>
<protein>
    <recommendedName>
        <fullName evidence="9">Gypsy retrotransposon integrase-like protein 1</fullName>
        <ecNumber evidence="2">3.1.26.4</ecNumber>
    </recommendedName>
</protein>
<dbReference type="SUPFAM" id="SSF57756">
    <property type="entry name" value="Retrovirus zinc finger-like domains"/>
    <property type="match status" value="1"/>
</dbReference>
<dbReference type="GO" id="GO:0008270">
    <property type="term" value="F:zinc ion binding"/>
    <property type="evidence" value="ECO:0007669"/>
    <property type="project" value="UniProtKB-KW"/>
</dbReference>
<evidence type="ECO:0000313" key="16">
    <source>
        <dbReference type="Proteomes" id="UP001529510"/>
    </source>
</evidence>
<dbReference type="PANTHER" id="PTHR37984:SF5">
    <property type="entry name" value="PROTEIN NYNRIN-LIKE"/>
    <property type="match status" value="1"/>
</dbReference>
<dbReference type="FunFam" id="3.30.420.10:FF:000032">
    <property type="entry name" value="Retrovirus-related Pol polyprotein from transposon 297-like Protein"/>
    <property type="match status" value="1"/>
</dbReference>
<dbReference type="InterPro" id="IPR043502">
    <property type="entry name" value="DNA/RNA_pol_sf"/>
</dbReference>
<evidence type="ECO:0000256" key="4">
    <source>
        <dbReference type="ARBA" id="ARBA00022695"/>
    </source>
</evidence>
<sequence length="1072" mass="121127">MDSANAPTLQDILSANNARMDRQDEQMLATGQAMQALVAQVSELTNQLQQLRSPAAPSPSPPPPPVPDSHNVHHEPRLPTPEVYAGESNLCRAFLTKWSMYFSLQPITFTSEQSKVALVLTLLSGRAAQWGTAVWENQHPCCASFKLLSEEMRRVFDRAVMGREAASVLADLRQGNRTVSDYSIEFQTLAHWCSGICSCMGWLTVFSVRFSPWNYLRILTDLSLWLFGWSFKPRCQSSLDVPLVLDHEPMQVGRARLSREERDRRRSKGLCLYCGAAGHFLSNCPLKDQARHKPSLTTFLPVRLQWTTECHNCRALLDSGAEGNFMDLNFAQQLLIPITPLSCKISVNALNGQTLPSITQSTGPITMITSGNHKEELTFLLTTSPLVPVVLGHPLHMGREESVNLSNVPKEYLHLKEVFSKSRAASLPPHRPYDCAIEILPEEGSLRPCIDYRGLNNITVKNTYPLPLMSSAFERLQGASVFTKLDLRNPYHLVRIREGDEWKTAFNTPRGHFEYLVMPFELSNSPAVCQALVNDVLRDMVDQFIYVYLDDILIFSSSLQEHVQHVRRVLQRLLENGLFVKAKKCVFHAQSVPFLGYIVSSEGIRMDPDKVKAVVDWPTPDSRKALQRFLGFANFYRRFISKFQPTSCSSDCLNLHQNDVQRASSDDKMHPCVFFSHRMSAAERNYDIGNRELLAVKLALEEWCHWLEGSGVPFIVWTDHKNLEYIRSAKRLNSRQAWWALFFGRFDFSISYRPGSKNIKPDALSRVFDRSERPSTPECIIPERLFVSTLTWEVEAKVLSRLFVPENLRSDVIQWAHCSNIACHPGINRTMFLVKQRFWWPSMARDTRDFVLACSVCACAKTSNRPPEGLLQPLSVPSRPWSHIALDFISGLPPSQGHTVILTVVDRFSKAAHFIPLPKLPSAKETAATVVNHVFRIHGLPTDVVSGRGPQFISKFWREFCCLLGASVSLSSGFHPQSNGQTERANQDLERVLRCLVSQNPSSWSQQLSWVEYAHNSLPVSSTGLSPFECSLGYQPPIFPSLNSEVAVPSAHAFVQGCHHIWRRVSRALFQM</sequence>
<reference evidence="15 16" key="1">
    <citation type="submission" date="2024-05" db="EMBL/GenBank/DDBJ databases">
        <title>Genome sequencing and assembly of Indian major carp, Cirrhinus mrigala (Hamilton, 1822).</title>
        <authorList>
            <person name="Mohindra V."/>
            <person name="Chowdhury L.M."/>
            <person name="Lal K."/>
            <person name="Jena J.K."/>
        </authorList>
    </citation>
    <scope>NUCLEOTIDE SEQUENCE [LARGE SCALE GENOMIC DNA]</scope>
    <source>
        <strain evidence="15">CM1030</strain>
        <tissue evidence="15">Blood</tissue>
    </source>
</reference>
<keyword evidence="8" id="KW-0695">RNA-directed DNA polymerase</keyword>
<feature type="compositionally biased region" description="Pro residues" evidence="11">
    <location>
        <begin position="56"/>
        <end position="67"/>
    </location>
</feature>
<feature type="region of interest" description="Disordered" evidence="11">
    <location>
        <begin position="48"/>
        <end position="82"/>
    </location>
</feature>
<organism evidence="15 16">
    <name type="scientific">Cirrhinus mrigala</name>
    <name type="common">Mrigala</name>
    <dbReference type="NCBI Taxonomy" id="683832"/>
    <lineage>
        <taxon>Eukaryota</taxon>
        <taxon>Metazoa</taxon>
        <taxon>Chordata</taxon>
        <taxon>Craniata</taxon>
        <taxon>Vertebrata</taxon>
        <taxon>Euteleostomi</taxon>
        <taxon>Actinopterygii</taxon>
        <taxon>Neopterygii</taxon>
        <taxon>Teleostei</taxon>
        <taxon>Ostariophysi</taxon>
        <taxon>Cypriniformes</taxon>
        <taxon>Cyprinidae</taxon>
        <taxon>Labeoninae</taxon>
        <taxon>Labeonini</taxon>
        <taxon>Cirrhinus</taxon>
    </lineage>
</organism>
<evidence type="ECO:0000256" key="7">
    <source>
        <dbReference type="ARBA" id="ARBA00022801"/>
    </source>
</evidence>
<dbReference type="FunFam" id="1.10.340.70:FF:000001">
    <property type="entry name" value="Retrovirus-related Pol polyprotein from transposon gypsy-like Protein"/>
    <property type="match status" value="1"/>
</dbReference>
<dbReference type="CDD" id="cd01647">
    <property type="entry name" value="RT_LTR"/>
    <property type="match status" value="1"/>
</dbReference>
<accession>A0ABD0MQ90</accession>
<evidence type="ECO:0000313" key="15">
    <source>
        <dbReference type="EMBL" id="KAL0150771.1"/>
    </source>
</evidence>
<dbReference type="InterPro" id="IPR001878">
    <property type="entry name" value="Znf_CCHC"/>
</dbReference>
<evidence type="ECO:0000256" key="5">
    <source>
        <dbReference type="ARBA" id="ARBA00022722"/>
    </source>
</evidence>
<evidence type="ECO:0000256" key="3">
    <source>
        <dbReference type="ARBA" id="ARBA00022679"/>
    </source>
</evidence>
<dbReference type="InterPro" id="IPR041373">
    <property type="entry name" value="RT_RNaseH"/>
</dbReference>
<dbReference type="InterPro" id="IPR005162">
    <property type="entry name" value="Retrotrans_gag_dom"/>
</dbReference>
<dbReference type="EMBL" id="JAMKFB020000274">
    <property type="protein sequence ID" value="KAL0150771.1"/>
    <property type="molecule type" value="Genomic_DNA"/>
</dbReference>
<dbReference type="InterPro" id="IPR036397">
    <property type="entry name" value="RNaseH_sf"/>
</dbReference>
<dbReference type="Pfam" id="PF03732">
    <property type="entry name" value="Retrotrans_gag"/>
    <property type="match status" value="1"/>
</dbReference>
<evidence type="ECO:0000256" key="8">
    <source>
        <dbReference type="ARBA" id="ARBA00022918"/>
    </source>
</evidence>
<dbReference type="InterPro" id="IPR001584">
    <property type="entry name" value="Integrase_cat-core"/>
</dbReference>
<dbReference type="Proteomes" id="UP001529510">
    <property type="component" value="Unassembled WGS sequence"/>
</dbReference>
<dbReference type="Pfam" id="PF00665">
    <property type="entry name" value="rve"/>
    <property type="match status" value="1"/>
</dbReference>
<evidence type="ECO:0000259" key="13">
    <source>
        <dbReference type="PROSITE" id="PS50878"/>
    </source>
</evidence>
<dbReference type="InterPro" id="IPR036875">
    <property type="entry name" value="Znf_CCHC_sf"/>
</dbReference>
<feature type="domain" description="Reverse transcriptase" evidence="13">
    <location>
        <begin position="421"/>
        <end position="599"/>
    </location>
</feature>
<dbReference type="InterPro" id="IPR050951">
    <property type="entry name" value="Retrovirus_Pol_polyprotein"/>
</dbReference>
<dbReference type="PROSITE" id="PS50878">
    <property type="entry name" value="RT_POL"/>
    <property type="match status" value="1"/>
</dbReference>
<evidence type="ECO:0000256" key="2">
    <source>
        <dbReference type="ARBA" id="ARBA00012180"/>
    </source>
</evidence>
<dbReference type="InterPro" id="IPR041588">
    <property type="entry name" value="Integrase_H2C2"/>
</dbReference>
<evidence type="ECO:0000256" key="11">
    <source>
        <dbReference type="SAM" id="MobiDB-lite"/>
    </source>
</evidence>
<dbReference type="GO" id="GO:0003964">
    <property type="term" value="F:RNA-directed DNA polymerase activity"/>
    <property type="evidence" value="ECO:0007669"/>
    <property type="project" value="UniProtKB-KW"/>
</dbReference>
<comment type="caution">
    <text evidence="15">The sequence shown here is derived from an EMBL/GenBank/DDBJ whole genome shotgun (WGS) entry which is preliminary data.</text>
</comment>
<keyword evidence="4" id="KW-0548">Nucleotidyltransferase</keyword>
<dbReference type="InterPro" id="IPR012337">
    <property type="entry name" value="RNaseH-like_sf"/>
</dbReference>
<dbReference type="Gene3D" id="1.10.340.70">
    <property type="match status" value="1"/>
</dbReference>
<dbReference type="EC" id="3.1.26.4" evidence="2"/>
<dbReference type="Gene3D" id="4.10.60.10">
    <property type="entry name" value="Zinc finger, CCHC-type"/>
    <property type="match status" value="1"/>
</dbReference>